<dbReference type="GO" id="GO:0045121">
    <property type="term" value="C:membrane raft"/>
    <property type="evidence" value="ECO:0007669"/>
    <property type="project" value="UniProtKB-SubCell"/>
</dbReference>
<dbReference type="Pfam" id="PF25459">
    <property type="entry name" value="AIM3_BBC1_C"/>
    <property type="match status" value="1"/>
</dbReference>
<comment type="similarity">
    <text evidence="2">Belongs to the AIM3 family.</text>
</comment>
<dbReference type="AlphaFoldDB" id="G8YD23"/>
<feature type="compositionally biased region" description="Polar residues" evidence="4">
    <location>
        <begin position="439"/>
        <end position="451"/>
    </location>
</feature>
<feature type="compositionally biased region" description="Basic and acidic residues" evidence="4">
    <location>
        <begin position="344"/>
        <end position="386"/>
    </location>
</feature>
<accession>G8YD23</accession>
<dbReference type="Gene3D" id="3.90.1720.60">
    <property type="match status" value="1"/>
</dbReference>
<feature type="compositionally biased region" description="Low complexity" evidence="4">
    <location>
        <begin position="255"/>
        <end position="269"/>
    </location>
</feature>
<name>G8YD23_PICSO</name>
<evidence type="ECO:0000256" key="4">
    <source>
        <dbReference type="SAM" id="MobiDB-lite"/>
    </source>
</evidence>
<feature type="domain" description="BBC1/AIM3 cysteine proteinase-fold" evidence="5">
    <location>
        <begin position="565"/>
        <end position="729"/>
    </location>
</feature>
<dbReference type="HOGENOM" id="CLU_325162_0_0_1"/>
<protein>
    <submittedName>
        <fullName evidence="6">Piso0_002605 protein</fullName>
    </submittedName>
</protein>
<dbReference type="EMBL" id="FO082050">
    <property type="protein sequence ID" value="CCE82854.1"/>
    <property type="molecule type" value="Genomic_DNA"/>
</dbReference>
<dbReference type="OrthoDB" id="3357271at2759"/>
<gene>
    <name evidence="6" type="primary">Piso0_002605</name>
    <name evidence="6" type="ORF">GNLVRS01_PISO0J15629g</name>
</gene>
<feature type="compositionally biased region" description="Low complexity" evidence="4">
    <location>
        <begin position="424"/>
        <end position="437"/>
    </location>
</feature>
<keyword evidence="3" id="KW-0472">Membrane</keyword>
<organism evidence="6 7">
    <name type="scientific">Pichia sorbitophila (strain ATCC MYA-4447 / BCRC 22081 / CBS 7064 / NBRC 10061 / NRRL Y-12695)</name>
    <name type="common">Hybrid yeast</name>
    <dbReference type="NCBI Taxonomy" id="559304"/>
    <lineage>
        <taxon>Eukaryota</taxon>
        <taxon>Fungi</taxon>
        <taxon>Dikarya</taxon>
        <taxon>Ascomycota</taxon>
        <taxon>Saccharomycotina</taxon>
        <taxon>Pichiomycetes</taxon>
        <taxon>Debaryomycetaceae</taxon>
        <taxon>Millerozyma</taxon>
    </lineage>
</organism>
<dbReference type="InterPro" id="IPR031370">
    <property type="entry name" value="Aim3"/>
</dbReference>
<dbReference type="GO" id="GO:0030479">
    <property type="term" value="C:actin cortical patch"/>
    <property type="evidence" value="ECO:0007669"/>
    <property type="project" value="InterPro"/>
</dbReference>
<proteinExistence type="inferred from homology"/>
<evidence type="ECO:0000259" key="5">
    <source>
        <dbReference type="Pfam" id="PF25459"/>
    </source>
</evidence>
<evidence type="ECO:0000313" key="6">
    <source>
        <dbReference type="EMBL" id="CCE82854.1"/>
    </source>
</evidence>
<feature type="compositionally biased region" description="Polar residues" evidence="4">
    <location>
        <begin position="149"/>
        <end position="191"/>
    </location>
</feature>
<dbReference type="OMA" id="HAFISTY"/>
<feature type="compositionally biased region" description="Polar residues" evidence="4">
    <location>
        <begin position="463"/>
        <end position="473"/>
    </location>
</feature>
<dbReference type="STRING" id="559304.G8YD23"/>
<evidence type="ECO:0000256" key="1">
    <source>
        <dbReference type="ARBA" id="ARBA00004256"/>
    </source>
</evidence>
<feature type="region of interest" description="Disordered" evidence="4">
    <location>
        <begin position="408"/>
        <end position="474"/>
    </location>
</feature>
<keyword evidence="7" id="KW-1185">Reference proteome</keyword>
<dbReference type="eggNOG" id="ENOG502S09A">
    <property type="taxonomic scope" value="Eukaryota"/>
</dbReference>
<feature type="compositionally biased region" description="Low complexity" evidence="4">
    <location>
        <begin position="53"/>
        <end position="64"/>
    </location>
</feature>
<feature type="compositionally biased region" description="Polar residues" evidence="4">
    <location>
        <begin position="217"/>
        <end position="240"/>
    </location>
</feature>
<dbReference type="GO" id="GO:0051016">
    <property type="term" value="P:barbed-end actin filament capping"/>
    <property type="evidence" value="ECO:0007669"/>
    <property type="project" value="InterPro"/>
</dbReference>
<feature type="region of interest" description="Disordered" evidence="4">
    <location>
        <begin position="25"/>
        <end position="395"/>
    </location>
</feature>
<dbReference type="Proteomes" id="UP000005222">
    <property type="component" value="Chromosome J"/>
</dbReference>
<reference evidence="6 7" key="1">
    <citation type="journal article" date="2012" name="G3 (Bethesda)">
        <title>Pichia sorbitophila, an interspecies yeast hybrid reveals early steps of genome resolution following polyploidization.</title>
        <authorList>
            <person name="Leh Louis V."/>
            <person name="Despons L."/>
            <person name="Friedrich A."/>
            <person name="Martin T."/>
            <person name="Durrens P."/>
            <person name="Casaregola S."/>
            <person name="Neuveglise C."/>
            <person name="Fairhead C."/>
            <person name="Marck C."/>
            <person name="Cruz J.A."/>
            <person name="Straub M.L."/>
            <person name="Kugler V."/>
            <person name="Sacerdot C."/>
            <person name="Uzunov Z."/>
            <person name="Thierry A."/>
            <person name="Weiss S."/>
            <person name="Bleykasten C."/>
            <person name="De Montigny J."/>
            <person name="Jacques N."/>
            <person name="Jung P."/>
            <person name="Lemaire M."/>
            <person name="Mallet S."/>
            <person name="Morel G."/>
            <person name="Richard G.F."/>
            <person name="Sarkar A."/>
            <person name="Savel G."/>
            <person name="Schacherer J."/>
            <person name="Seret M.L."/>
            <person name="Talla E."/>
            <person name="Samson G."/>
            <person name="Jubin C."/>
            <person name="Poulain J."/>
            <person name="Vacherie B."/>
            <person name="Barbe V."/>
            <person name="Pelletier E."/>
            <person name="Sherman D.J."/>
            <person name="Westhof E."/>
            <person name="Weissenbach J."/>
            <person name="Baret P.V."/>
            <person name="Wincker P."/>
            <person name="Gaillardin C."/>
            <person name="Dujon B."/>
            <person name="Souciet J.L."/>
        </authorList>
    </citation>
    <scope>NUCLEOTIDE SEQUENCE [LARGE SCALE GENOMIC DNA]</scope>
    <source>
        <strain evidence="7">ATCC MYA-4447 / BCRC 22081 / CBS 7064 / NBRC 10061 / NRRL Y-12695</strain>
    </source>
</reference>
<feature type="compositionally biased region" description="Low complexity" evidence="4">
    <location>
        <begin position="288"/>
        <end position="310"/>
    </location>
</feature>
<dbReference type="InterPro" id="IPR057402">
    <property type="entry name" value="AIM3_BBC1_C"/>
</dbReference>
<sequence length="732" mass="78954">MSFFENNKDKFKTVGISTVKGIGKGTAAVGKAGYRTYKKSEARSNGTEYVEPSSTEQSSYHSTSKPINNVDLSSLPAPPKRNVGINQSPAPNSTLQNAPNNSVAQRPPLPARTSVPVVNPSREAPDLTHPPPSYTTANQEAFQQVPPYSASTQESFTPVGTASSDVANTTNPTSAPTISSTRTLQNSTPTHQIDLFSLPPPPLHKDRGSPKLKDATATGQQPKRQSLDNVVTSSSVTNLQAPIHEDSPKPPPLPSRKSASSPSNSSSANAQVINDISERLRQNSIGPSASASSQSQDQSSSLNSNGRPSSTFAGQNFVAANNLIGNTNSEQSKPPIKQKPIVKAKPEIKPKPGVKPKPEVKPKPGVKPKPEIKSKPEVKPKPEIKPKPGSKPQSDIRAALDARFRTTANSKQANDLGSGEDSTPQSAKASSLAPPASIIETNNSHTETENQTPPPILPRRNYTRPNTTPSDITNAHYDFSNVDLELQTRWYESQDLGNVPSYFRGLNCQTSLQYMTSGSGSIFKREISFLLRDLSKVTYEITWGDGQAPEAKVSSFVPSPFKTVKPSVADLVSFHEQFGNVIASWSENKKGQQVGRGECWDLVHDALVKACGKHAFVSTYTHHGFPILHLRGTGNGFESLALETPCDQLRRGDILQYERCIFKDKQTGATTTAGDPDHTSIILGTLDQKVIVAEQNVNNVKKVVANQLNIPSLIQGELIAYRPVPAKLLQTV</sequence>
<feature type="compositionally biased region" description="Polar residues" evidence="4">
    <location>
        <begin position="323"/>
        <end position="332"/>
    </location>
</feature>
<feature type="compositionally biased region" description="Polar residues" evidence="4">
    <location>
        <begin position="408"/>
        <end position="423"/>
    </location>
</feature>
<evidence type="ECO:0000256" key="3">
    <source>
        <dbReference type="ARBA" id="ARBA00023136"/>
    </source>
</evidence>
<dbReference type="InParanoid" id="G8YD23"/>
<feature type="compositionally biased region" description="Basic and acidic residues" evidence="4">
    <location>
        <begin position="203"/>
        <end position="214"/>
    </location>
</feature>
<dbReference type="Pfam" id="PF17096">
    <property type="entry name" value="AIM3"/>
    <property type="match status" value="1"/>
</dbReference>
<evidence type="ECO:0000256" key="2">
    <source>
        <dbReference type="ARBA" id="ARBA00005311"/>
    </source>
</evidence>
<comment type="subcellular location">
    <subcellularLocation>
        <location evidence="1">Membrane raft</location>
        <topology evidence="1">Peripheral membrane protein</topology>
    </subcellularLocation>
</comment>
<evidence type="ECO:0000313" key="7">
    <source>
        <dbReference type="Proteomes" id="UP000005222"/>
    </source>
</evidence>
<feature type="compositionally biased region" description="Polar residues" evidence="4">
    <location>
        <begin position="84"/>
        <end position="104"/>
    </location>
</feature>